<dbReference type="AlphaFoldDB" id="A0A0B7C286"/>
<gene>
    <name evidence="1" type="primary">ORF221583</name>
</gene>
<sequence>LFALLVALTAINAAPQWGWGPRPWGPPRPYGYGPGFYRPYRPWGPPPLVQTTVIRTYTAGK</sequence>
<organism evidence="1">
    <name type="scientific">Arion vulgaris</name>
    <dbReference type="NCBI Taxonomy" id="1028688"/>
    <lineage>
        <taxon>Eukaryota</taxon>
        <taxon>Metazoa</taxon>
        <taxon>Spiralia</taxon>
        <taxon>Lophotrochozoa</taxon>
        <taxon>Mollusca</taxon>
        <taxon>Gastropoda</taxon>
        <taxon>Heterobranchia</taxon>
        <taxon>Euthyneura</taxon>
        <taxon>Panpulmonata</taxon>
        <taxon>Eupulmonata</taxon>
        <taxon>Stylommatophora</taxon>
        <taxon>Helicina</taxon>
        <taxon>Arionoidea</taxon>
        <taxon>Arionidae</taxon>
        <taxon>Arion</taxon>
    </lineage>
</organism>
<feature type="non-terminal residue" evidence="1">
    <location>
        <position position="1"/>
    </location>
</feature>
<name>A0A0B7C286_9EUPU</name>
<reference evidence="1" key="1">
    <citation type="submission" date="2014-12" db="EMBL/GenBank/DDBJ databases">
        <title>Insight into the proteome of Arion vulgaris.</title>
        <authorList>
            <person name="Aradska J."/>
            <person name="Bulat T."/>
            <person name="Smidak R."/>
            <person name="Sarate P."/>
            <person name="Gangsoo J."/>
            <person name="Sialana F."/>
            <person name="Bilban M."/>
            <person name="Lubec G."/>
        </authorList>
    </citation>
    <scope>NUCLEOTIDE SEQUENCE</scope>
    <source>
        <tissue evidence="1">Skin</tissue>
    </source>
</reference>
<dbReference type="EMBL" id="HACG01052698">
    <property type="protein sequence ID" value="CEK99569.1"/>
    <property type="molecule type" value="Transcribed_RNA"/>
</dbReference>
<evidence type="ECO:0000313" key="1">
    <source>
        <dbReference type="EMBL" id="CEK99569.1"/>
    </source>
</evidence>
<protein>
    <submittedName>
        <fullName evidence="1">Uncharacterized protein</fullName>
    </submittedName>
</protein>
<accession>A0A0B7C286</accession>
<proteinExistence type="predicted"/>